<feature type="domain" description="4Fe-4S ferredoxin-type" evidence="5">
    <location>
        <begin position="215"/>
        <end position="241"/>
    </location>
</feature>
<dbReference type="GO" id="GO:0046872">
    <property type="term" value="F:metal ion binding"/>
    <property type="evidence" value="ECO:0007669"/>
    <property type="project" value="UniProtKB-KW"/>
</dbReference>
<accession>A0A1C0A7N4</accession>
<evidence type="ECO:0008006" key="8">
    <source>
        <dbReference type="Google" id="ProtNLM"/>
    </source>
</evidence>
<sequence length="263" mass="30297">MKNRIYYFSGTGNSLQVARDIASKLEDCEIISISKSLNSELTSNYERIGFIFPVYAWGPPSIVTRFVKRLNNVNKNIYIFCAATYKNEPGAVLRYFSKVLNKEGLKLNAGFEVCMPGNHIAHYEADSQKIQKEKFEKWKSQLSEITTVLLNKNEIKSKKTSLFSRFFQTGLLYKIAVKQFCKSDKKFFSSDKCNECGICEEVCPTDNIVIKNNNPTWEHNCEQCLACLHWCPQQAIEFGKKTVGRERYQNPFVRLNDMLKKGD</sequence>
<dbReference type="RefSeq" id="WP_068717933.1">
    <property type="nucleotide sequence ID" value="NZ_LWDV01000009.1"/>
</dbReference>
<keyword evidence="2" id="KW-0408">Iron</keyword>
<evidence type="ECO:0000256" key="2">
    <source>
        <dbReference type="ARBA" id="ARBA00023004"/>
    </source>
</evidence>
<feature type="domain" description="4Fe-4S ferredoxin-type" evidence="5">
    <location>
        <begin position="184"/>
        <end position="213"/>
    </location>
</feature>
<dbReference type="InterPro" id="IPR008254">
    <property type="entry name" value="Flavodoxin/NO_synth"/>
</dbReference>
<evidence type="ECO:0000313" key="7">
    <source>
        <dbReference type="Proteomes" id="UP000093514"/>
    </source>
</evidence>
<evidence type="ECO:0000256" key="3">
    <source>
        <dbReference type="ARBA" id="ARBA00023014"/>
    </source>
</evidence>
<name>A0A1C0A7N4_9FIRM</name>
<dbReference type="GO" id="GO:0010181">
    <property type="term" value="F:FMN binding"/>
    <property type="evidence" value="ECO:0007669"/>
    <property type="project" value="InterPro"/>
</dbReference>
<dbReference type="InterPro" id="IPR026816">
    <property type="entry name" value="Flavodoxin_dom"/>
</dbReference>
<dbReference type="InterPro" id="IPR017900">
    <property type="entry name" value="4Fe4S_Fe_S_CS"/>
</dbReference>
<feature type="domain" description="Flavodoxin-like" evidence="4">
    <location>
        <begin position="3"/>
        <end position="143"/>
    </location>
</feature>
<dbReference type="PROSITE" id="PS50902">
    <property type="entry name" value="FLAVODOXIN_LIKE"/>
    <property type="match status" value="1"/>
</dbReference>
<dbReference type="Proteomes" id="UP000093514">
    <property type="component" value="Unassembled WGS sequence"/>
</dbReference>
<dbReference type="Gene3D" id="3.40.50.360">
    <property type="match status" value="1"/>
</dbReference>
<dbReference type="EMBL" id="LWDV01000009">
    <property type="protein sequence ID" value="OCL26275.1"/>
    <property type="molecule type" value="Genomic_DNA"/>
</dbReference>
<proteinExistence type="predicted"/>
<dbReference type="SUPFAM" id="SSF54862">
    <property type="entry name" value="4Fe-4S ferredoxins"/>
    <property type="match status" value="1"/>
</dbReference>
<dbReference type="PROSITE" id="PS00198">
    <property type="entry name" value="4FE4S_FER_1"/>
    <property type="match status" value="1"/>
</dbReference>
<evidence type="ECO:0000259" key="5">
    <source>
        <dbReference type="PROSITE" id="PS51379"/>
    </source>
</evidence>
<keyword evidence="1" id="KW-0479">Metal-binding</keyword>
<reference evidence="6 7" key="2">
    <citation type="submission" date="2016-08" db="EMBL/GenBank/DDBJ databases">
        <title>Orenia metallireducens sp. nov. strain Z6, a Novel Metal-reducing Firmicute from the Deep Subsurface.</title>
        <authorList>
            <person name="Maxim B.I."/>
            <person name="Kenneth K."/>
            <person name="Flynn T.M."/>
            <person name="Oloughlin E.J."/>
            <person name="Locke R.A."/>
            <person name="Weber J.R."/>
            <person name="Egan S.M."/>
            <person name="Mackie R.I."/>
            <person name="Cann I.K."/>
        </authorList>
    </citation>
    <scope>NUCLEOTIDE SEQUENCE [LARGE SCALE GENOMIC DNA]</scope>
    <source>
        <strain evidence="6 7">Z6</strain>
    </source>
</reference>
<evidence type="ECO:0000256" key="1">
    <source>
        <dbReference type="ARBA" id="ARBA00022723"/>
    </source>
</evidence>
<dbReference type="GO" id="GO:0051536">
    <property type="term" value="F:iron-sulfur cluster binding"/>
    <property type="evidence" value="ECO:0007669"/>
    <property type="project" value="UniProtKB-KW"/>
</dbReference>
<gene>
    <name evidence="6" type="ORF">U472_09700</name>
</gene>
<dbReference type="InterPro" id="IPR047964">
    <property type="entry name" value="EFR1-like"/>
</dbReference>
<dbReference type="PROSITE" id="PS51379">
    <property type="entry name" value="4FE4S_FER_2"/>
    <property type="match status" value="2"/>
</dbReference>
<reference evidence="7" key="1">
    <citation type="submission" date="2016-07" db="EMBL/GenBank/DDBJ databases">
        <authorList>
            <person name="Florea S."/>
            <person name="Webb J.S."/>
            <person name="Jaromczyk J."/>
            <person name="Schardl C.L."/>
        </authorList>
    </citation>
    <scope>NUCLEOTIDE SEQUENCE [LARGE SCALE GENOMIC DNA]</scope>
    <source>
        <strain evidence="7">Z6</strain>
    </source>
</reference>
<keyword evidence="7" id="KW-1185">Reference proteome</keyword>
<dbReference type="NCBIfam" id="NF038196">
    <property type="entry name" value="ferrodoxin_EFR1"/>
    <property type="match status" value="1"/>
</dbReference>
<evidence type="ECO:0000313" key="6">
    <source>
        <dbReference type="EMBL" id="OCL26275.1"/>
    </source>
</evidence>
<evidence type="ECO:0000259" key="4">
    <source>
        <dbReference type="PROSITE" id="PS50902"/>
    </source>
</evidence>
<dbReference type="Gene3D" id="3.30.70.20">
    <property type="match status" value="1"/>
</dbReference>
<keyword evidence="3" id="KW-0411">Iron-sulfur</keyword>
<dbReference type="Pfam" id="PF12724">
    <property type="entry name" value="Flavodoxin_5"/>
    <property type="match status" value="1"/>
</dbReference>
<dbReference type="GO" id="GO:0016651">
    <property type="term" value="F:oxidoreductase activity, acting on NAD(P)H"/>
    <property type="evidence" value="ECO:0007669"/>
    <property type="project" value="UniProtKB-ARBA"/>
</dbReference>
<dbReference type="SUPFAM" id="SSF52218">
    <property type="entry name" value="Flavoproteins"/>
    <property type="match status" value="1"/>
</dbReference>
<comment type="caution">
    <text evidence="6">The sequence shown here is derived from an EMBL/GenBank/DDBJ whole genome shotgun (WGS) entry which is preliminary data.</text>
</comment>
<protein>
    <recommendedName>
        <fullName evidence="8">4Fe-4S ferredoxin</fullName>
    </recommendedName>
</protein>
<dbReference type="Pfam" id="PF13187">
    <property type="entry name" value="Fer4_9"/>
    <property type="match status" value="1"/>
</dbReference>
<dbReference type="InterPro" id="IPR017896">
    <property type="entry name" value="4Fe4S_Fe-S-bd"/>
</dbReference>
<dbReference type="InterPro" id="IPR029039">
    <property type="entry name" value="Flavoprotein-like_sf"/>
</dbReference>
<organism evidence="6 7">
    <name type="scientific">Orenia metallireducens</name>
    <dbReference type="NCBI Taxonomy" id="1413210"/>
    <lineage>
        <taxon>Bacteria</taxon>
        <taxon>Bacillati</taxon>
        <taxon>Bacillota</taxon>
        <taxon>Clostridia</taxon>
        <taxon>Halanaerobiales</taxon>
        <taxon>Halobacteroidaceae</taxon>
        <taxon>Orenia</taxon>
    </lineage>
</organism>
<dbReference type="AlphaFoldDB" id="A0A1C0A7N4"/>